<proteinExistence type="predicted"/>
<sequence length="207" mass="23219">LLRKGADATRLKCFESTDFFSGGGRGQYANPLLWHLVRFIDRFNATFNEWTSSVLSKELPSDLVASPISAVHPYRIVQLDKRVFIKVVSREALDVQSSTVRASFHQITVRFFVYMFTQKACRFCSSIHVAMISLVRLGATCEGVDLGLVARTSHTLVYQFPKCFHLESGTRVHVNLSYSLGDTVDDDSLLAFGLWVAQTPPPVIENK</sequence>
<accession>A0A183VE92</accession>
<protein>
    <submittedName>
        <fullName evidence="2">C2 tensin-type domain-containing protein</fullName>
    </submittedName>
</protein>
<organism evidence="1 2">
    <name type="scientific">Toxocara canis</name>
    <name type="common">Canine roundworm</name>
    <dbReference type="NCBI Taxonomy" id="6265"/>
    <lineage>
        <taxon>Eukaryota</taxon>
        <taxon>Metazoa</taxon>
        <taxon>Ecdysozoa</taxon>
        <taxon>Nematoda</taxon>
        <taxon>Chromadorea</taxon>
        <taxon>Rhabditida</taxon>
        <taxon>Spirurina</taxon>
        <taxon>Ascaridomorpha</taxon>
        <taxon>Ascaridoidea</taxon>
        <taxon>Toxocaridae</taxon>
        <taxon>Toxocara</taxon>
    </lineage>
</organism>
<dbReference type="WBParaSite" id="TCNE_0001906601-mRNA-1">
    <property type="protein sequence ID" value="TCNE_0001906601-mRNA-1"/>
    <property type="gene ID" value="TCNE_0001906601"/>
</dbReference>
<name>A0A183VE92_TOXCA</name>
<dbReference type="Proteomes" id="UP000050794">
    <property type="component" value="Unassembled WGS sequence"/>
</dbReference>
<reference evidence="2" key="1">
    <citation type="submission" date="2016-06" db="UniProtKB">
        <authorList>
            <consortium name="WormBaseParasite"/>
        </authorList>
    </citation>
    <scope>IDENTIFICATION</scope>
</reference>
<evidence type="ECO:0000313" key="1">
    <source>
        <dbReference type="Proteomes" id="UP000050794"/>
    </source>
</evidence>
<dbReference type="AlphaFoldDB" id="A0A183VE92"/>
<evidence type="ECO:0000313" key="2">
    <source>
        <dbReference type="WBParaSite" id="TCNE_0001906601-mRNA-1"/>
    </source>
</evidence>
<keyword evidence="1" id="KW-1185">Reference proteome</keyword>